<accession>A0A2B4RF25</accession>
<sequence>MADFSTTCQTCVESAREFLQLVGACTPEVNQRLTNLKEVSIILSGLIQEPVARVDQQWPNLARNLSKLLMFGGGLELIVRLACHSSIFNQVEAQQKADENSKLPLHLQKKVEEIAEYLEKGQKILNTIDKIMQSLMEKVREAKDTNFKGIRDVDCNALKMDDEDLECELKASKKYLDSAQAALDQFKSDIEAEKRSHKIKVSAFTTGCLAVLTIGGVALSPTISQMGAVQKFSQYILGELGTVGLTALGIGLTATAASVALAIYYYIICYCKMLDEQVGKLETDLRKAITEYEVQEMRFKKRVKERMNR</sequence>
<keyword evidence="3" id="KW-1185">Reference proteome</keyword>
<proteinExistence type="predicted"/>
<evidence type="ECO:0000313" key="2">
    <source>
        <dbReference type="EMBL" id="PFX15399.1"/>
    </source>
</evidence>
<keyword evidence="1" id="KW-0812">Transmembrane</keyword>
<evidence type="ECO:0000313" key="3">
    <source>
        <dbReference type="Proteomes" id="UP000225706"/>
    </source>
</evidence>
<dbReference type="EMBL" id="LSMT01000653">
    <property type="protein sequence ID" value="PFX15399.1"/>
    <property type="molecule type" value="Genomic_DNA"/>
</dbReference>
<feature type="transmembrane region" description="Helical" evidence="1">
    <location>
        <begin position="201"/>
        <end position="223"/>
    </location>
</feature>
<reference evidence="3" key="1">
    <citation type="journal article" date="2017" name="bioRxiv">
        <title>Comparative analysis of the genomes of Stylophora pistillata and Acropora digitifera provides evidence for extensive differences between species of corals.</title>
        <authorList>
            <person name="Voolstra C.R."/>
            <person name="Li Y."/>
            <person name="Liew Y.J."/>
            <person name="Baumgarten S."/>
            <person name="Zoccola D."/>
            <person name="Flot J.-F."/>
            <person name="Tambutte S."/>
            <person name="Allemand D."/>
            <person name="Aranda M."/>
        </authorList>
    </citation>
    <scope>NUCLEOTIDE SEQUENCE [LARGE SCALE GENOMIC DNA]</scope>
</reference>
<organism evidence="2 3">
    <name type="scientific">Stylophora pistillata</name>
    <name type="common">Smooth cauliflower coral</name>
    <dbReference type="NCBI Taxonomy" id="50429"/>
    <lineage>
        <taxon>Eukaryota</taxon>
        <taxon>Metazoa</taxon>
        <taxon>Cnidaria</taxon>
        <taxon>Anthozoa</taxon>
        <taxon>Hexacorallia</taxon>
        <taxon>Scleractinia</taxon>
        <taxon>Astrocoeniina</taxon>
        <taxon>Pocilloporidae</taxon>
        <taxon>Stylophora</taxon>
    </lineage>
</organism>
<protein>
    <submittedName>
        <fullName evidence="2">Uncharacterized protein</fullName>
    </submittedName>
</protein>
<dbReference type="Proteomes" id="UP000225706">
    <property type="component" value="Unassembled WGS sequence"/>
</dbReference>
<name>A0A2B4RF25_STYPI</name>
<feature type="transmembrane region" description="Helical" evidence="1">
    <location>
        <begin position="243"/>
        <end position="267"/>
    </location>
</feature>
<gene>
    <name evidence="2" type="ORF">AWC38_SpisGene20383</name>
</gene>
<dbReference type="AlphaFoldDB" id="A0A2B4RF25"/>
<comment type="caution">
    <text evidence="2">The sequence shown here is derived from an EMBL/GenBank/DDBJ whole genome shotgun (WGS) entry which is preliminary data.</text>
</comment>
<keyword evidence="1" id="KW-0472">Membrane</keyword>
<keyword evidence="1" id="KW-1133">Transmembrane helix</keyword>
<evidence type="ECO:0000256" key="1">
    <source>
        <dbReference type="SAM" id="Phobius"/>
    </source>
</evidence>